<dbReference type="RefSeq" id="WP_129929135.1">
    <property type="nucleotide sequence ID" value="NZ_CP159510.1"/>
</dbReference>
<evidence type="ECO:0000313" key="1">
    <source>
        <dbReference type="EMBL" id="XCJ15950.1"/>
    </source>
</evidence>
<reference evidence="1" key="1">
    <citation type="submission" date="2024-06" db="EMBL/GenBank/DDBJ databases">
        <authorList>
            <person name="Fan A."/>
            <person name="Zhang F.Y."/>
            <person name="Zhang L."/>
        </authorList>
    </citation>
    <scope>NUCLEOTIDE SEQUENCE</scope>
    <source>
        <strain evidence="1">Y61</strain>
    </source>
</reference>
<sequence>MKRICSGLLVFLFLFLAESGISGPFFSSSLGQAANTRSIAEVKPSEKHFTPVGALEKRVAEEMNQQRKRIGLTPLEPDWDLFRFARREAEKLASGKSRRVKPENIERLMHSLGRGSVKIDVQVLHLTAEEVKNPDQILRQWRNQEQISMDREYSLTGVGQASLKHDKILVILYGE</sequence>
<gene>
    <name evidence="1" type="ORF">ABNN70_09520</name>
</gene>
<protein>
    <recommendedName>
        <fullName evidence="2">SCP domain-containing protein</fullName>
    </recommendedName>
</protein>
<organism evidence="1">
    <name type="scientific">Sporolactobacillus sp. Y61</name>
    <dbReference type="NCBI Taxonomy" id="3160863"/>
    <lineage>
        <taxon>Bacteria</taxon>
        <taxon>Bacillati</taxon>
        <taxon>Bacillota</taxon>
        <taxon>Bacilli</taxon>
        <taxon>Bacillales</taxon>
        <taxon>Sporolactobacillaceae</taxon>
        <taxon>Sporolactobacillus</taxon>
    </lineage>
</organism>
<proteinExistence type="predicted"/>
<name>A0AAU8ICN3_9BACL</name>
<dbReference type="AlphaFoldDB" id="A0AAU8ICN3"/>
<dbReference type="EMBL" id="CP159510">
    <property type="protein sequence ID" value="XCJ15950.1"/>
    <property type="molecule type" value="Genomic_DNA"/>
</dbReference>
<accession>A0AAU8ICN3</accession>
<evidence type="ECO:0008006" key="2">
    <source>
        <dbReference type="Google" id="ProtNLM"/>
    </source>
</evidence>